<dbReference type="InterPro" id="IPR013783">
    <property type="entry name" value="Ig-like_fold"/>
</dbReference>
<evidence type="ECO:0008006" key="4">
    <source>
        <dbReference type="Google" id="ProtNLM"/>
    </source>
</evidence>
<name>A0A1F4VF19_UNCKA</name>
<protein>
    <recommendedName>
        <fullName evidence="4">Fibronectin type-III domain-containing protein</fullName>
    </recommendedName>
</protein>
<dbReference type="AlphaFoldDB" id="A0A1F4VF19"/>
<keyword evidence="1" id="KW-0472">Membrane</keyword>
<gene>
    <name evidence="2" type="ORF">A3A78_01990</name>
</gene>
<dbReference type="Gene3D" id="2.60.40.10">
    <property type="entry name" value="Immunoglobulins"/>
    <property type="match status" value="1"/>
</dbReference>
<sequence length="124" mass="13896">MKYKKYIVAFLLMMSLGLLVGYVYRNQESLKRRFVGVRITDVTYQKLSPSSVRVSFKTSAPVSAKLIYGTTELYGVETSESAVSKEHSILLNGLLPGKDHNFKVVIKDEKGGVKESDNYLIKAN</sequence>
<dbReference type="Proteomes" id="UP000176504">
    <property type="component" value="Unassembled WGS sequence"/>
</dbReference>
<organism evidence="2 3">
    <name type="scientific">candidate division WWE3 bacterium RIFCSPLOWO2_01_FULL_41_18</name>
    <dbReference type="NCBI Taxonomy" id="1802625"/>
    <lineage>
        <taxon>Bacteria</taxon>
        <taxon>Katanobacteria</taxon>
    </lineage>
</organism>
<evidence type="ECO:0000313" key="3">
    <source>
        <dbReference type="Proteomes" id="UP000176504"/>
    </source>
</evidence>
<evidence type="ECO:0000256" key="1">
    <source>
        <dbReference type="SAM" id="Phobius"/>
    </source>
</evidence>
<evidence type="ECO:0000313" key="2">
    <source>
        <dbReference type="EMBL" id="OGC55787.1"/>
    </source>
</evidence>
<dbReference type="CDD" id="cd00063">
    <property type="entry name" value="FN3"/>
    <property type="match status" value="1"/>
</dbReference>
<keyword evidence="1" id="KW-1133">Transmembrane helix</keyword>
<proteinExistence type="predicted"/>
<keyword evidence="1" id="KW-0812">Transmembrane</keyword>
<dbReference type="InterPro" id="IPR003961">
    <property type="entry name" value="FN3_dom"/>
</dbReference>
<reference evidence="2 3" key="1">
    <citation type="journal article" date="2016" name="Nat. Commun.">
        <title>Thousands of microbial genomes shed light on interconnected biogeochemical processes in an aquifer system.</title>
        <authorList>
            <person name="Anantharaman K."/>
            <person name="Brown C.T."/>
            <person name="Hug L.A."/>
            <person name="Sharon I."/>
            <person name="Castelle C.J."/>
            <person name="Probst A.J."/>
            <person name="Thomas B.C."/>
            <person name="Singh A."/>
            <person name="Wilkins M.J."/>
            <person name="Karaoz U."/>
            <person name="Brodie E.L."/>
            <person name="Williams K.H."/>
            <person name="Hubbard S.S."/>
            <person name="Banfield J.F."/>
        </authorList>
    </citation>
    <scope>NUCLEOTIDE SEQUENCE [LARGE SCALE GENOMIC DNA]</scope>
</reference>
<accession>A0A1F4VF19</accession>
<comment type="caution">
    <text evidence="2">The sequence shown here is derived from an EMBL/GenBank/DDBJ whole genome shotgun (WGS) entry which is preliminary data.</text>
</comment>
<dbReference type="EMBL" id="MEVI01000001">
    <property type="protein sequence ID" value="OGC55787.1"/>
    <property type="molecule type" value="Genomic_DNA"/>
</dbReference>
<feature type="transmembrane region" description="Helical" evidence="1">
    <location>
        <begin position="6"/>
        <end position="24"/>
    </location>
</feature>